<dbReference type="HAMAP" id="MF_00040">
    <property type="entry name" value="RRF"/>
    <property type="match status" value="1"/>
</dbReference>
<dbReference type="FunFam" id="3.30.1360.40:FF:000001">
    <property type="entry name" value="Ribosome-recycling factor"/>
    <property type="match status" value="1"/>
</dbReference>
<proteinExistence type="inferred from homology"/>
<accession>A0A917NF02</accession>
<evidence type="ECO:0000313" key="8">
    <source>
        <dbReference type="Proteomes" id="UP000637695"/>
    </source>
</evidence>
<keyword evidence="3 5" id="KW-0963">Cytoplasm</keyword>
<keyword evidence="8" id="KW-1185">Reference proteome</keyword>
<evidence type="ECO:0000313" key="7">
    <source>
        <dbReference type="EMBL" id="GGI94581.1"/>
    </source>
</evidence>
<feature type="domain" description="Ribosome recycling factor" evidence="6">
    <location>
        <begin position="21"/>
        <end position="182"/>
    </location>
</feature>
<dbReference type="Gene3D" id="1.10.132.20">
    <property type="entry name" value="Ribosome-recycling factor"/>
    <property type="match status" value="1"/>
</dbReference>
<dbReference type="Proteomes" id="UP000637695">
    <property type="component" value="Unassembled WGS sequence"/>
</dbReference>
<comment type="function">
    <text evidence="5">Responsible for the release of ribosomes from messenger RNA at the termination of protein biosynthesis. May increase the efficiency of translation by recycling ribosomes from one round of translation to another.</text>
</comment>
<reference evidence="7" key="1">
    <citation type="journal article" date="2014" name="Int. J. Syst. Evol. Microbiol.">
        <title>Complete genome sequence of Corynebacterium casei LMG S-19264T (=DSM 44701T), isolated from a smear-ripened cheese.</title>
        <authorList>
            <consortium name="US DOE Joint Genome Institute (JGI-PGF)"/>
            <person name="Walter F."/>
            <person name="Albersmeier A."/>
            <person name="Kalinowski J."/>
            <person name="Ruckert C."/>
        </authorList>
    </citation>
    <scope>NUCLEOTIDE SEQUENCE</scope>
    <source>
        <strain evidence="7">JCM 18487</strain>
    </source>
</reference>
<evidence type="ECO:0000259" key="6">
    <source>
        <dbReference type="Pfam" id="PF01765"/>
    </source>
</evidence>
<dbReference type="CDD" id="cd00520">
    <property type="entry name" value="RRF"/>
    <property type="match status" value="1"/>
</dbReference>
<name>A0A917NF02_9BACL</name>
<dbReference type="PANTHER" id="PTHR20982:SF3">
    <property type="entry name" value="MITOCHONDRIAL RIBOSOME RECYCLING FACTOR PSEUDO 1"/>
    <property type="match status" value="1"/>
</dbReference>
<dbReference type="FunFam" id="1.10.132.20:FF:000001">
    <property type="entry name" value="Ribosome-recycling factor"/>
    <property type="match status" value="1"/>
</dbReference>
<organism evidence="7 8">
    <name type="scientific">Alicyclobacillus cellulosilyticus</name>
    <dbReference type="NCBI Taxonomy" id="1003997"/>
    <lineage>
        <taxon>Bacteria</taxon>
        <taxon>Bacillati</taxon>
        <taxon>Bacillota</taxon>
        <taxon>Bacilli</taxon>
        <taxon>Bacillales</taxon>
        <taxon>Alicyclobacillaceae</taxon>
        <taxon>Alicyclobacillus</taxon>
    </lineage>
</organism>
<evidence type="ECO:0000256" key="3">
    <source>
        <dbReference type="ARBA" id="ARBA00022490"/>
    </source>
</evidence>
<dbReference type="InterPro" id="IPR002661">
    <property type="entry name" value="Ribosome_recyc_fac"/>
</dbReference>
<reference evidence="7" key="2">
    <citation type="submission" date="2020-09" db="EMBL/GenBank/DDBJ databases">
        <authorList>
            <person name="Sun Q."/>
            <person name="Ohkuma M."/>
        </authorList>
    </citation>
    <scope>NUCLEOTIDE SEQUENCE</scope>
    <source>
        <strain evidence="7">JCM 18487</strain>
    </source>
</reference>
<dbReference type="InterPro" id="IPR023584">
    <property type="entry name" value="Ribosome_recyc_fac_dom"/>
</dbReference>
<dbReference type="Gene3D" id="3.30.1360.40">
    <property type="match status" value="1"/>
</dbReference>
<dbReference type="EMBL" id="BMOY01000001">
    <property type="protein sequence ID" value="GGI94581.1"/>
    <property type="molecule type" value="Genomic_DNA"/>
</dbReference>
<dbReference type="PANTHER" id="PTHR20982">
    <property type="entry name" value="RIBOSOME RECYCLING FACTOR"/>
    <property type="match status" value="1"/>
</dbReference>
<evidence type="ECO:0000256" key="1">
    <source>
        <dbReference type="ARBA" id="ARBA00004496"/>
    </source>
</evidence>
<evidence type="ECO:0000256" key="5">
    <source>
        <dbReference type="HAMAP-Rule" id="MF_00040"/>
    </source>
</evidence>
<evidence type="ECO:0000256" key="2">
    <source>
        <dbReference type="ARBA" id="ARBA00005912"/>
    </source>
</evidence>
<sequence length="185" mass="21164">MIEDIVKSAEERMEKAVSVYRRELVTVRAGRATPSMLDKVMVEYYGTHLPVNQVATVTAPEPRLLVIQPWDKSMLGEIEKAIQKSDLGLHPSNDGSVIRLVIPQLTEERRNELVKMVRKMAEEARVAVRNVRRDANDEAKKAEKSGELSEDEVRRLMDRVQALTDRFIQEIDKLTAAKEQELREV</sequence>
<comment type="subcellular location">
    <subcellularLocation>
        <location evidence="1 5">Cytoplasm</location>
    </subcellularLocation>
</comment>
<dbReference type="NCBIfam" id="TIGR00496">
    <property type="entry name" value="frr"/>
    <property type="match status" value="1"/>
</dbReference>
<keyword evidence="4 5" id="KW-0648">Protein biosynthesis</keyword>
<dbReference type="GO" id="GO:0005737">
    <property type="term" value="C:cytoplasm"/>
    <property type="evidence" value="ECO:0007669"/>
    <property type="project" value="UniProtKB-SubCell"/>
</dbReference>
<dbReference type="GO" id="GO:0043023">
    <property type="term" value="F:ribosomal large subunit binding"/>
    <property type="evidence" value="ECO:0007669"/>
    <property type="project" value="TreeGrafter"/>
</dbReference>
<dbReference type="SUPFAM" id="SSF55194">
    <property type="entry name" value="Ribosome recycling factor, RRF"/>
    <property type="match status" value="1"/>
</dbReference>
<evidence type="ECO:0000256" key="4">
    <source>
        <dbReference type="ARBA" id="ARBA00022917"/>
    </source>
</evidence>
<protein>
    <recommendedName>
        <fullName evidence="5">Ribosome-recycling factor</fullName>
        <shortName evidence="5">RRF</shortName>
    </recommendedName>
    <alternativeName>
        <fullName evidence="5">Ribosome-releasing factor</fullName>
    </alternativeName>
</protein>
<comment type="caution">
    <text evidence="7">The sequence shown here is derived from an EMBL/GenBank/DDBJ whole genome shotgun (WGS) entry which is preliminary data.</text>
</comment>
<gene>
    <name evidence="5" type="primary">frr</name>
    <name evidence="7" type="ORF">GCM10010885_00120</name>
</gene>
<dbReference type="Pfam" id="PF01765">
    <property type="entry name" value="RRF"/>
    <property type="match status" value="1"/>
</dbReference>
<dbReference type="GO" id="GO:0006415">
    <property type="term" value="P:translational termination"/>
    <property type="evidence" value="ECO:0007669"/>
    <property type="project" value="UniProtKB-UniRule"/>
</dbReference>
<dbReference type="InterPro" id="IPR036191">
    <property type="entry name" value="RRF_sf"/>
</dbReference>
<comment type="similarity">
    <text evidence="2 5">Belongs to the RRF family.</text>
</comment>
<dbReference type="AlphaFoldDB" id="A0A917NF02"/>